<keyword evidence="4" id="KW-1185">Reference proteome</keyword>
<name>A0A918RLR5_9SPHN</name>
<gene>
    <name evidence="3" type="ORF">GCM10011617_20720</name>
</gene>
<dbReference type="EMBL" id="BMZD01000004">
    <property type="protein sequence ID" value="GHA00040.1"/>
    <property type="molecule type" value="Genomic_DNA"/>
</dbReference>
<dbReference type="PROSITE" id="PS51257">
    <property type="entry name" value="PROKAR_LIPOPROTEIN"/>
    <property type="match status" value="1"/>
</dbReference>
<accession>A0A918RLR5</accession>
<evidence type="ECO:0000259" key="2">
    <source>
        <dbReference type="Pfam" id="PF03724"/>
    </source>
</evidence>
<dbReference type="RefSeq" id="WP_189541170.1">
    <property type="nucleotide sequence ID" value="NZ_BMZD01000004.1"/>
</dbReference>
<proteinExistence type="predicted"/>
<dbReference type="AlphaFoldDB" id="A0A918RLR5"/>
<dbReference type="PANTHER" id="PTHR35535:SF1">
    <property type="entry name" value="HEAT SHOCK PROTEIN HSLJ"/>
    <property type="match status" value="1"/>
</dbReference>
<dbReference type="InterPro" id="IPR053147">
    <property type="entry name" value="Hsp_HslJ-like"/>
</dbReference>
<dbReference type="Gene3D" id="2.40.128.270">
    <property type="match status" value="1"/>
</dbReference>
<feature type="signal peptide" evidence="1">
    <location>
        <begin position="1"/>
        <end position="20"/>
    </location>
</feature>
<organism evidence="3 4">
    <name type="scientific">Novosphingobium arvoryzae</name>
    <dbReference type="NCBI Taxonomy" id="1256514"/>
    <lineage>
        <taxon>Bacteria</taxon>
        <taxon>Pseudomonadati</taxon>
        <taxon>Pseudomonadota</taxon>
        <taxon>Alphaproteobacteria</taxon>
        <taxon>Sphingomonadales</taxon>
        <taxon>Sphingomonadaceae</taxon>
        <taxon>Novosphingobium</taxon>
    </lineage>
</organism>
<dbReference type="InterPro" id="IPR038670">
    <property type="entry name" value="HslJ-like_sf"/>
</dbReference>
<comment type="caution">
    <text evidence="3">The sequence shown here is derived from an EMBL/GenBank/DDBJ whole genome shotgun (WGS) entry which is preliminary data.</text>
</comment>
<feature type="domain" description="DUF306" evidence="2">
    <location>
        <begin position="26"/>
        <end position="123"/>
    </location>
</feature>
<dbReference type="Proteomes" id="UP000634139">
    <property type="component" value="Unassembled WGS sequence"/>
</dbReference>
<feature type="chain" id="PRO_5036965816" description="DUF306 domain-containing protein" evidence="1">
    <location>
        <begin position="21"/>
        <end position="131"/>
    </location>
</feature>
<sequence length="131" mass="14156">MIRSLTLAAAALSLSACAHASVPRHAALHDTEWKIVRIDGKPPASPRAAIRFMRDRLSATVGCNGQGGTWVIEQGKLVGGPYMSTMMYCEGLMDQERALADLLGAKPTVDVTRGTLTLRSKTHVIEARRVK</sequence>
<evidence type="ECO:0000313" key="3">
    <source>
        <dbReference type="EMBL" id="GHA00040.1"/>
    </source>
</evidence>
<reference evidence="3" key="1">
    <citation type="journal article" date="2014" name="Int. J. Syst. Evol. Microbiol.">
        <title>Complete genome sequence of Corynebacterium casei LMG S-19264T (=DSM 44701T), isolated from a smear-ripened cheese.</title>
        <authorList>
            <consortium name="US DOE Joint Genome Institute (JGI-PGF)"/>
            <person name="Walter F."/>
            <person name="Albersmeier A."/>
            <person name="Kalinowski J."/>
            <person name="Ruckert C."/>
        </authorList>
    </citation>
    <scope>NUCLEOTIDE SEQUENCE</scope>
    <source>
        <strain evidence="3">KCTC 32422</strain>
    </source>
</reference>
<dbReference type="PANTHER" id="PTHR35535">
    <property type="entry name" value="HEAT SHOCK PROTEIN HSLJ"/>
    <property type="match status" value="1"/>
</dbReference>
<dbReference type="InterPro" id="IPR005184">
    <property type="entry name" value="DUF306_Meta_HslJ"/>
</dbReference>
<evidence type="ECO:0000256" key="1">
    <source>
        <dbReference type="SAM" id="SignalP"/>
    </source>
</evidence>
<keyword evidence="1" id="KW-0732">Signal</keyword>
<protein>
    <recommendedName>
        <fullName evidence="2">DUF306 domain-containing protein</fullName>
    </recommendedName>
</protein>
<dbReference type="Pfam" id="PF03724">
    <property type="entry name" value="META"/>
    <property type="match status" value="1"/>
</dbReference>
<evidence type="ECO:0000313" key="4">
    <source>
        <dbReference type="Proteomes" id="UP000634139"/>
    </source>
</evidence>
<reference evidence="3" key="2">
    <citation type="submission" date="2020-09" db="EMBL/GenBank/DDBJ databases">
        <authorList>
            <person name="Sun Q."/>
            <person name="Kim S."/>
        </authorList>
    </citation>
    <scope>NUCLEOTIDE SEQUENCE</scope>
    <source>
        <strain evidence="3">KCTC 32422</strain>
    </source>
</reference>